<dbReference type="GO" id="GO:0016616">
    <property type="term" value="F:oxidoreductase activity, acting on the CH-OH group of donors, NAD or NADP as acceptor"/>
    <property type="evidence" value="ECO:0007669"/>
    <property type="project" value="TreeGrafter"/>
</dbReference>
<proteinExistence type="inferred from homology"/>
<dbReference type="EMBL" id="KL198063">
    <property type="protein sequence ID" value="KDQ10859.1"/>
    <property type="molecule type" value="Genomic_DNA"/>
</dbReference>
<dbReference type="PANTHER" id="PTHR10366:SF564">
    <property type="entry name" value="STEROL-4-ALPHA-CARBOXYLATE 3-DEHYDROGENASE, DECARBOXYLATING"/>
    <property type="match status" value="1"/>
</dbReference>
<dbReference type="STRING" id="930990.A0A067M5Q7"/>
<comment type="similarity">
    <text evidence="2">Belongs to the NAD(P)-dependent epimerase/dehydratase family. Dihydroflavonol-4-reductase subfamily.</text>
</comment>
<reference evidence="5" key="1">
    <citation type="journal article" date="2014" name="Proc. Natl. Acad. Sci. U.S.A.">
        <title>Extensive sampling of basidiomycete genomes demonstrates inadequacy of the white-rot/brown-rot paradigm for wood decay fungi.</title>
        <authorList>
            <person name="Riley R."/>
            <person name="Salamov A.A."/>
            <person name="Brown D.W."/>
            <person name="Nagy L.G."/>
            <person name="Floudas D."/>
            <person name="Held B.W."/>
            <person name="Levasseur A."/>
            <person name="Lombard V."/>
            <person name="Morin E."/>
            <person name="Otillar R."/>
            <person name="Lindquist E.A."/>
            <person name="Sun H."/>
            <person name="LaButti K.M."/>
            <person name="Schmutz J."/>
            <person name="Jabbour D."/>
            <person name="Luo H."/>
            <person name="Baker S.E."/>
            <person name="Pisabarro A.G."/>
            <person name="Walton J.D."/>
            <person name="Blanchette R.A."/>
            <person name="Henrissat B."/>
            <person name="Martin F."/>
            <person name="Cullen D."/>
            <person name="Hibbett D.S."/>
            <person name="Grigoriev I.V."/>
        </authorList>
    </citation>
    <scope>NUCLEOTIDE SEQUENCE [LARGE SCALE GENOMIC DNA]</scope>
    <source>
        <strain evidence="5">FD-172 SS1</strain>
    </source>
</reference>
<keyword evidence="5" id="KW-1185">Reference proteome</keyword>
<keyword evidence="1" id="KW-0560">Oxidoreductase</keyword>
<dbReference type="InParanoid" id="A0A067M5Q7"/>
<dbReference type="HOGENOM" id="CLU_007383_9_2_1"/>
<dbReference type="PANTHER" id="PTHR10366">
    <property type="entry name" value="NAD DEPENDENT EPIMERASE/DEHYDRATASE"/>
    <property type="match status" value="1"/>
</dbReference>
<dbReference type="SUPFAM" id="SSF51735">
    <property type="entry name" value="NAD(P)-binding Rossmann-fold domains"/>
    <property type="match status" value="1"/>
</dbReference>
<evidence type="ECO:0000256" key="2">
    <source>
        <dbReference type="ARBA" id="ARBA00023445"/>
    </source>
</evidence>
<dbReference type="Gene3D" id="3.40.50.720">
    <property type="entry name" value="NAD(P)-binding Rossmann-like Domain"/>
    <property type="match status" value="1"/>
</dbReference>
<dbReference type="FunCoup" id="A0A067M5Q7">
    <property type="interactions" value="59"/>
</dbReference>
<evidence type="ECO:0000259" key="3">
    <source>
        <dbReference type="Pfam" id="PF01370"/>
    </source>
</evidence>
<dbReference type="Proteomes" id="UP000027195">
    <property type="component" value="Unassembled WGS sequence"/>
</dbReference>
<dbReference type="InterPro" id="IPR036291">
    <property type="entry name" value="NAD(P)-bd_dom_sf"/>
</dbReference>
<gene>
    <name evidence="4" type="ORF">BOTBODRAFT_35814</name>
</gene>
<evidence type="ECO:0000313" key="4">
    <source>
        <dbReference type="EMBL" id="KDQ10859.1"/>
    </source>
</evidence>
<feature type="domain" description="NAD-dependent epimerase/dehydratase" evidence="3">
    <location>
        <begin position="10"/>
        <end position="265"/>
    </location>
</feature>
<protein>
    <recommendedName>
        <fullName evidence="3">NAD-dependent epimerase/dehydratase domain-containing protein</fullName>
    </recommendedName>
</protein>
<accession>A0A067M5Q7</accession>
<evidence type="ECO:0000313" key="5">
    <source>
        <dbReference type="Proteomes" id="UP000027195"/>
    </source>
</evidence>
<organism evidence="4 5">
    <name type="scientific">Botryobasidium botryosum (strain FD-172 SS1)</name>
    <dbReference type="NCBI Taxonomy" id="930990"/>
    <lineage>
        <taxon>Eukaryota</taxon>
        <taxon>Fungi</taxon>
        <taxon>Dikarya</taxon>
        <taxon>Basidiomycota</taxon>
        <taxon>Agaricomycotina</taxon>
        <taxon>Agaricomycetes</taxon>
        <taxon>Cantharellales</taxon>
        <taxon>Botryobasidiaceae</taxon>
        <taxon>Botryobasidium</taxon>
    </lineage>
</organism>
<dbReference type="InterPro" id="IPR050425">
    <property type="entry name" value="NAD(P)_dehydrat-like"/>
</dbReference>
<dbReference type="AlphaFoldDB" id="A0A067M5Q7"/>
<dbReference type="OrthoDB" id="2735536at2759"/>
<name>A0A067M5Q7_BOTB1</name>
<dbReference type="InterPro" id="IPR001509">
    <property type="entry name" value="Epimerase_deHydtase"/>
</dbReference>
<evidence type="ECO:0000256" key="1">
    <source>
        <dbReference type="ARBA" id="ARBA00023002"/>
    </source>
</evidence>
<sequence length="350" mass="38230">MPAVQSPAIVLVTGASGYVAAWIVKTLLSRGFHVRGTVRSSSKGEYLVKLFEEYGSRFSYVLVEDMIVDNAYDESVRGVDAVVHTASPIGVSVHDPEDLIKPAVSGTLNLLESVRRHGSSVKRVVVTSSGQTLLSPKPDNPAIYTEADWGDAAIDEVRTKGANADYIIKYRASKILAERAAWDFVERYKNNITFDLVTVLPSFVFGPLLQEVSSLENLNTSSRMVYDALKAEKSTEDSTKYTANDVDVRDVALVHVKALESDQAGGERFIASRGPFSWQVVYDALNTANPPVSGVPKGVPGAGITTRPNIYSADKAKRVFGIEFRTLQESVVDMVANLREREVEWAAGRL</sequence>
<dbReference type="Pfam" id="PF01370">
    <property type="entry name" value="Epimerase"/>
    <property type="match status" value="1"/>
</dbReference>